<name>A0A6V8R2X3_TRIAP</name>
<evidence type="ECO:0000256" key="4">
    <source>
        <dbReference type="ARBA" id="ARBA00022695"/>
    </source>
</evidence>
<evidence type="ECO:0000256" key="7">
    <source>
        <dbReference type="ARBA" id="ARBA00023027"/>
    </source>
</evidence>
<sequence length="299" mass="32730">MRPNPKQLVDFFSRSLSSFHSSPDVFRILCTLPHHSGSKEPASRPSTAKPRQRLVVLDSSFNPPTRAHAEMAKSALKWASSSSSEGGAARLMLLLSVNNADKAPKPASFPTRLGMMEGFGHELLRSFASEEEGRPEIDLAVTKMPYFHDKARVIAESGFYGPLGSSAGGPEQVFLAGFDTVIRIFNPKYYSAEEGGMRAALGPFFERARLRVTMRTDDEWGGEDEQVGYVKGLGEGGLDEVGGDAAWAGRVDLVEGKKGSGVSSSKVREMVKRGEREQLGEMVDGEVLRWIDEKGLYRE</sequence>
<evidence type="ECO:0000256" key="8">
    <source>
        <dbReference type="ARBA" id="ARBA00049001"/>
    </source>
</evidence>
<dbReference type="EMBL" id="BLZH01000010">
    <property type="protein sequence ID" value="GFP58436.1"/>
    <property type="molecule type" value="Genomic_DNA"/>
</dbReference>
<keyword evidence="3 9" id="KW-0808">Transferase</keyword>
<dbReference type="GO" id="GO:0009435">
    <property type="term" value="P:NAD+ biosynthetic process"/>
    <property type="evidence" value="ECO:0007669"/>
    <property type="project" value="UniProtKB-UniPathway"/>
</dbReference>
<dbReference type="GO" id="GO:0005634">
    <property type="term" value="C:nucleus"/>
    <property type="evidence" value="ECO:0007669"/>
    <property type="project" value="TreeGrafter"/>
</dbReference>
<dbReference type="GO" id="GO:0000309">
    <property type="term" value="F:nicotinamide-nucleotide adenylyltransferase activity"/>
    <property type="evidence" value="ECO:0007669"/>
    <property type="project" value="UniProtKB-EC"/>
</dbReference>
<dbReference type="OrthoDB" id="5591297at2759"/>
<dbReference type="SUPFAM" id="SSF52374">
    <property type="entry name" value="Nucleotidylyl transferase"/>
    <property type="match status" value="1"/>
</dbReference>
<dbReference type="InterPro" id="IPR014729">
    <property type="entry name" value="Rossmann-like_a/b/a_fold"/>
</dbReference>
<evidence type="ECO:0000256" key="6">
    <source>
        <dbReference type="ARBA" id="ARBA00022840"/>
    </source>
</evidence>
<organism evidence="9 10">
    <name type="scientific">Trichoderma asperellum</name>
    <name type="common">Filamentous fungus</name>
    <dbReference type="NCBI Taxonomy" id="101201"/>
    <lineage>
        <taxon>Eukaryota</taxon>
        <taxon>Fungi</taxon>
        <taxon>Dikarya</taxon>
        <taxon>Ascomycota</taxon>
        <taxon>Pezizomycotina</taxon>
        <taxon>Sordariomycetes</taxon>
        <taxon>Hypocreomycetidae</taxon>
        <taxon>Hypocreales</taxon>
        <taxon>Hypocreaceae</taxon>
        <taxon>Trichoderma</taxon>
    </lineage>
</organism>
<accession>A0A6V8R2X3</accession>
<evidence type="ECO:0000256" key="2">
    <source>
        <dbReference type="ARBA" id="ARBA00022642"/>
    </source>
</evidence>
<keyword evidence="6" id="KW-0067">ATP-binding</keyword>
<protein>
    <submittedName>
        <fullName evidence="9">Putative nicotinamide mononucleotide adenylyltransferase</fullName>
    </submittedName>
</protein>
<evidence type="ECO:0000256" key="5">
    <source>
        <dbReference type="ARBA" id="ARBA00022741"/>
    </source>
</evidence>
<dbReference type="GO" id="GO:0016887">
    <property type="term" value="F:ATP hydrolysis activity"/>
    <property type="evidence" value="ECO:0007669"/>
    <property type="project" value="TreeGrafter"/>
</dbReference>
<dbReference type="AlphaFoldDB" id="A0A6V8R2X3"/>
<keyword evidence="2" id="KW-0662">Pyridine nucleotide biosynthesis</keyword>
<comment type="pathway">
    <text evidence="1">Cofactor biosynthesis; NAD(+) biosynthesis.</text>
</comment>
<dbReference type="GO" id="GO:0005524">
    <property type="term" value="F:ATP binding"/>
    <property type="evidence" value="ECO:0007669"/>
    <property type="project" value="UniProtKB-KW"/>
</dbReference>
<comment type="catalytic activity">
    <reaction evidence="8">
        <text>beta-nicotinamide D-ribonucleotide + ATP + H(+) = diphosphate + NAD(+)</text>
        <dbReference type="Rhea" id="RHEA:21360"/>
        <dbReference type="ChEBI" id="CHEBI:14649"/>
        <dbReference type="ChEBI" id="CHEBI:15378"/>
        <dbReference type="ChEBI" id="CHEBI:30616"/>
        <dbReference type="ChEBI" id="CHEBI:33019"/>
        <dbReference type="ChEBI" id="CHEBI:57540"/>
        <dbReference type="EC" id="2.7.7.1"/>
    </reaction>
</comment>
<evidence type="ECO:0000256" key="1">
    <source>
        <dbReference type="ARBA" id="ARBA00004790"/>
    </source>
</evidence>
<dbReference type="Proteomes" id="UP000517252">
    <property type="component" value="Unassembled WGS sequence"/>
</dbReference>
<dbReference type="PANTHER" id="PTHR31285">
    <property type="entry name" value="NICOTINAMIDE MONONUCLEOTIDE ADENYLYLTRANSFERASE"/>
    <property type="match status" value="1"/>
</dbReference>
<keyword evidence="7" id="KW-0520">NAD</keyword>
<evidence type="ECO:0000313" key="10">
    <source>
        <dbReference type="Proteomes" id="UP000517252"/>
    </source>
</evidence>
<dbReference type="PANTHER" id="PTHR31285:SF0">
    <property type="entry name" value="NICOTINAMIDE MONONUCLEOTIDE ADENYLYLTRANSFERASE"/>
    <property type="match status" value="1"/>
</dbReference>
<dbReference type="Gene3D" id="3.40.50.620">
    <property type="entry name" value="HUPs"/>
    <property type="match status" value="1"/>
</dbReference>
<keyword evidence="5" id="KW-0547">Nucleotide-binding</keyword>
<dbReference type="UniPathway" id="UPA00253">
    <property type="reaction ID" value="UER00600"/>
</dbReference>
<gene>
    <name evidence="9" type="ORF">TASIC1_0010024700</name>
</gene>
<keyword evidence="4 9" id="KW-0548">Nucleotidyltransferase</keyword>
<proteinExistence type="predicted"/>
<comment type="caution">
    <text evidence="9">The sequence shown here is derived from an EMBL/GenBank/DDBJ whole genome shotgun (WGS) entry which is preliminary data.</text>
</comment>
<evidence type="ECO:0000256" key="3">
    <source>
        <dbReference type="ARBA" id="ARBA00022679"/>
    </source>
</evidence>
<dbReference type="CDD" id="cd02165">
    <property type="entry name" value="NMNAT"/>
    <property type="match status" value="1"/>
</dbReference>
<reference evidence="9 10" key="1">
    <citation type="submission" date="2020-07" db="EMBL/GenBank/DDBJ databases">
        <title>Trichoderma asperellum IC-1 whole genome shotgun sequence.</title>
        <authorList>
            <person name="Kanamasa S."/>
            <person name="Takahashi H."/>
        </authorList>
    </citation>
    <scope>NUCLEOTIDE SEQUENCE [LARGE SCALE GENOMIC DNA]</scope>
    <source>
        <strain evidence="9 10">IC-1</strain>
    </source>
</reference>
<dbReference type="InterPro" id="IPR005248">
    <property type="entry name" value="NadD/NMNAT"/>
</dbReference>
<evidence type="ECO:0000313" key="9">
    <source>
        <dbReference type="EMBL" id="GFP58436.1"/>
    </source>
</evidence>
<dbReference type="GO" id="GO:0005737">
    <property type="term" value="C:cytoplasm"/>
    <property type="evidence" value="ECO:0007669"/>
    <property type="project" value="TreeGrafter"/>
</dbReference>